<proteinExistence type="predicted"/>
<dbReference type="RefSeq" id="WP_191617055.1">
    <property type="nucleotide sequence ID" value="NZ_JACYFG010000022.1"/>
</dbReference>
<dbReference type="EMBL" id="JACYFG010000022">
    <property type="protein sequence ID" value="MBD5779927.1"/>
    <property type="molecule type" value="Genomic_DNA"/>
</dbReference>
<comment type="caution">
    <text evidence="2">The sequence shown here is derived from an EMBL/GenBank/DDBJ whole genome shotgun (WGS) entry which is preliminary data.</text>
</comment>
<keyword evidence="3" id="KW-1185">Reference proteome</keyword>
<name>A0A927F7J6_9BACT</name>
<reference evidence="2" key="1">
    <citation type="submission" date="2020-09" db="EMBL/GenBank/DDBJ databases">
        <title>Pelagicoccus enzymogenes sp. nov. with an EPS production, isolated from marine sediment.</title>
        <authorList>
            <person name="Feng X."/>
        </authorList>
    </citation>
    <scope>NUCLEOTIDE SEQUENCE</scope>
    <source>
        <strain evidence="2">NFK12</strain>
    </source>
</reference>
<sequence>MGTYHTLVNLTKKETLSFAKVSGMKAREITGNPASSAMVTWYMLKNSGDRIGFMPDDGTNPFVDVDPIEIQDFEEKEEEIIDELLREGILVDCGSTYLDDDDPSIFSRDLRNGWMPEDLLVPKNQTEQGRAHNVGKRPPLS</sequence>
<evidence type="ECO:0000313" key="3">
    <source>
        <dbReference type="Proteomes" id="UP000622317"/>
    </source>
</evidence>
<dbReference type="AlphaFoldDB" id="A0A927F7J6"/>
<gene>
    <name evidence="2" type="ORF">IEN85_10545</name>
</gene>
<feature type="region of interest" description="Disordered" evidence="1">
    <location>
        <begin position="120"/>
        <end position="141"/>
    </location>
</feature>
<accession>A0A927F7J6</accession>
<protein>
    <submittedName>
        <fullName evidence="2">Uncharacterized protein</fullName>
    </submittedName>
</protein>
<evidence type="ECO:0000256" key="1">
    <source>
        <dbReference type="SAM" id="MobiDB-lite"/>
    </source>
</evidence>
<organism evidence="2 3">
    <name type="scientific">Pelagicoccus enzymogenes</name>
    <dbReference type="NCBI Taxonomy" id="2773457"/>
    <lineage>
        <taxon>Bacteria</taxon>
        <taxon>Pseudomonadati</taxon>
        <taxon>Verrucomicrobiota</taxon>
        <taxon>Opitutia</taxon>
        <taxon>Puniceicoccales</taxon>
        <taxon>Pelagicoccaceae</taxon>
        <taxon>Pelagicoccus</taxon>
    </lineage>
</organism>
<evidence type="ECO:0000313" key="2">
    <source>
        <dbReference type="EMBL" id="MBD5779927.1"/>
    </source>
</evidence>
<dbReference type="Proteomes" id="UP000622317">
    <property type="component" value="Unassembled WGS sequence"/>
</dbReference>